<proteinExistence type="predicted"/>
<protein>
    <recommendedName>
        <fullName evidence="3">DUF3558 domain-containing protein</fullName>
    </recommendedName>
</protein>
<gene>
    <name evidence="2" type="ORF">OHU69_29925</name>
</gene>
<evidence type="ECO:0000313" key="2">
    <source>
        <dbReference type="EMBL" id="WTS14892.1"/>
    </source>
</evidence>
<evidence type="ECO:0008006" key="3">
    <source>
        <dbReference type="Google" id="ProtNLM"/>
    </source>
</evidence>
<dbReference type="PROSITE" id="PS51257">
    <property type="entry name" value="PROKAR_LIPOPROTEIN"/>
    <property type="match status" value="1"/>
</dbReference>
<reference evidence="2" key="1">
    <citation type="submission" date="2022-10" db="EMBL/GenBank/DDBJ databases">
        <title>The complete genomes of actinobacterial strains from the NBC collection.</title>
        <authorList>
            <person name="Joergensen T.S."/>
            <person name="Alvarez Arevalo M."/>
            <person name="Sterndorff E.B."/>
            <person name="Faurdal D."/>
            <person name="Vuksanovic O."/>
            <person name="Mourched A.-S."/>
            <person name="Charusanti P."/>
            <person name="Shaw S."/>
            <person name="Blin K."/>
            <person name="Weber T."/>
        </authorList>
    </citation>
    <scope>NUCLEOTIDE SEQUENCE</scope>
    <source>
        <strain evidence="2">NBC_00119</strain>
    </source>
</reference>
<dbReference type="EMBL" id="CP108195">
    <property type="protein sequence ID" value="WTS14892.1"/>
    <property type="molecule type" value="Genomic_DNA"/>
</dbReference>
<feature type="chain" id="PRO_5043726311" description="DUF3558 domain-containing protein" evidence="1">
    <location>
        <begin position="30"/>
        <end position="180"/>
    </location>
</feature>
<accession>A0AAU1UBI2</accession>
<name>A0AAU1UBI2_9ACTN</name>
<feature type="signal peptide" evidence="1">
    <location>
        <begin position="1"/>
        <end position="29"/>
    </location>
</feature>
<organism evidence="2">
    <name type="scientific">Streptomyces sp. NBC_00119</name>
    <dbReference type="NCBI Taxonomy" id="2975659"/>
    <lineage>
        <taxon>Bacteria</taxon>
        <taxon>Bacillati</taxon>
        <taxon>Actinomycetota</taxon>
        <taxon>Actinomycetes</taxon>
        <taxon>Kitasatosporales</taxon>
        <taxon>Streptomycetaceae</taxon>
        <taxon>Streptomyces</taxon>
    </lineage>
</organism>
<dbReference type="AlphaFoldDB" id="A0AAU1UBI2"/>
<evidence type="ECO:0000256" key="1">
    <source>
        <dbReference type="SAM" id="SignalP"/>
    </source>
</evidence>
<sequence>MSFNRKSVGSLTLATLSSLVTLTSCSAQHVTPPKSICGTKVARGLIEPLLKPSGKVSEWHSAGWGESGSAWCIVSVGKERALRFQFSWHPDSIDPLKFASPDDTVTGLWDPTRMRLAESAAIGDNGAISTTRCKSGKGDHFTVALRLTQEGSVPHLRSDVEKFMRAYMPATMKTVGCTPP</sequence>
<keyword evidence="1" id="KW-0732">Signal</keyword>